<dbReference type="CDD" id="cd04433">
    <property type="entry name" value="AFD_class_I"/>
    <property type="match status" value="1"/>
</dbReference>
<sequence length="493" mass="54539">MTDRVTLKQLDLPDGLWNITEVIELQARRQPAAPALILPDRVLSFHQLVTAANIVALKLLANGVHERQTVGVSMGQTALHLVTLLAIARIGAIALPLHDALSPERRMMAARRFGAVAVVSGRKEMELKGLPFIHLAAIDLARRVPLLPATRTQANDPCWISLSSGTTGDPKGVLRTHGYMLDRVTKSEYTRDTRSRLLPLDLNFAVGFGQSLRMLILGGAIVLSPERLPANLAYMVRSHAVTHWLLSPSMAEDILPLLEEDGVHFPSLVALRILGGMPNARLLEALFRKFTPNVYVDYGTSEVGPVAIASPDTLRRAPDSAGRVLPWITLEVVDDEDRPVQADKSGRLRMKLDQMFEGYYLDPSQTADRFRDGWYYPGDTARLDAEGLLYIEGREDDVFNVAGNKVQFRDVESVLETHPAVHEAAAFVLPQPAGRDLLAVAIILSNRISERELMAWAVQRLGPICPEKVFFVDQFERTATGKVLRDRLRNLGA</sequence>
<feature type="domain" description="AMP-dependent synthetase/ligase" evidence="1">
    <location>
        <begin position="24"/>
        <end position="360"/>
    </location>
</feature>
<dbReference type="AlphaFoldDB" id="A0A4Y8MIN2"/>
<dbReference type="PANTHER" id="PTHR43767:SF10">
    <property type="entry name" value="SURFACTIN SYNTHASE SUBUNIT 1"/>
    <property type="match status" value="1"/>
</dbReference>
<comment type="caution">
    <text evidence="3">The sequence shown here is derived from an EMBL/GenBank/DDBJ whole genome shotgun (WGS) entry which is preliminary data.</text>
</comment>
<dbReference type="Pfam" id="PF13193">
    <property type="entry name" value="AMP-binding_C"/>
    <property type="match status" value="1"/>
</dbReference>
<dbReference type="EMBL" id="SNVI01000005">
    <property type="protein sequence ID" value="TFE37312.1"/>
    <property type="molecule type" value="Genomic_DNA"/>
</dbReference>
<evidence type="ECO:0000259" key="1">
    <source>
        <dbReference type="Pfam" id="PF00501"/>
    </source>
</evidence>
<dbReference type="Gene3D" id="3.40.50.12780">
    <property type="entry name" value="N-terminal domain of ligase-like"/>
    <property type="match status" value="1"/>
</dbReference>
<dbReference type="Pfam" id="PF00501">
    <property type="entry name" value="AMP-binding"/>
    <property type="match status" value="1"/>
</dbReference>
<protein>
    <submittedName>
        <fullName evidence="3">Long-chain fatty acid--CoA ligase</fullName>
    </submittedName>
</protein>
<dbReference type="Proteomes" id="UP000297385">
    <property type="component" value="Unassembled WGS sequence"/>
</dbReference>
<name>A0A4Y8MIN2_9BURK</name>
<gene>
    <name evidence="3" type="ORF">E2553_38085</name>
</gene>
<feature type="domain" description="AMP-binding enzyme C-terminal" evidence="2">
    <location>
        <begin position="411"/>
        <end position="482"/>
    </location>
</feature>
<dbReference type="SUPFAM" id="SSF56801">
    <property type="entry name" value="Acetyl-CoA synthetase-like"/>
    <property type="match status" value="1"/>
</dbReference>
<evidence type="ECO:0000313" key="3">
    <source>
        <dbReference type="EMBL" id="TFE37312.1"/>
    </source>
</evidence>
<dbReference type="GeneID" id="97306541"/>
<dbReference type="InterPro" id="IPR042099">
    <property type="entry name" value="ANL_N_sf"/>
</dbReference>
<evidence type="ECO:0000259" key="2">
    <source>
        <dbReference type="Pfam" id="PF13193"/>
    </source>
</evidence>
<dbReference type="InterPro" id="IPR045851">
    <property type="entry name" value="AMP-bd_C_sf"/>
</dbReference>
<evidence type="ECO:0000313" key="4">
    <source>
        <dbReference type="Proteomes" id="UP000297385"/>
    </source>
</evidence>
<accession>A0A4Y8MIN2</accession>
<dbReference type="InterPro" id="IPR020845">
    <property type="entry name" value="AMP-binding_CS"/>
</dbReference>
<dbReference type="RefSeq" id="WP_134465841.1">
    <property type="nucleotide sequence ID" value="NZ_JBHMFL010000088.1"/>
</dbReference>
<keyword evidence="3" id="KW-0436">Ligase</keyword>
<dbReference type="InterPro" id="IPR000873">
    <property type="entry name" value="AMP-dep_synth/lig_dom"/>
</dbReference>
<dbReference type="InterPro" id="IPR025110">
    <property type="entry name" value="AMP-bd_C"/>
</dbReference>
<dbReference type="Gene3D" id="3.30.300.30">
    <property type="match status" value="1"/>
</dbReference>
<reference evidence="3 4" key="1">
    <citation type="submission" date="2019-03" db="EMBL/GenBank/DDBJ databases">
        <title>Complete Genome Sequence of Paraburkholderia dipogonis ICMP 19430T, a Nitrogen-fixing Symbiont of the South African Invasive Legume Dipogon lignosus in New Zealand.</title>
        <authorList>
            <person name="De Meyer S.E."/>
        </authorList>
    </citation>
    <scope>NUCLEOTIDE SEQUENCE [LARGE SCALE GENOMIC DNA]</scope>
    <source>
        <strain evidence="3 4">ICMP 19430</strain>
    </source>
</reference>
<dbReference type="InterPro" id="IPR050237">
    <property type="entry name" value="ATP-dep_AMP-bd_enzyme"/>
</dbReference>
<organism evidence="3 4">
    <name type="scientific">Paraburkholderia dipogonis</name>
    <dbReference type="NCBI Taxonomy" id="1211383"/>
    <lineage>
        <taxon>Bacteria</taxon>
        <taxon>Pseudomonadati</taxon>
        <taxon>Pseudomonadota</taxon>
        <taxon>Betaproteobacteria</taxon>
        <taxon>Burkholderiales</taxon>
        <taxon>Burkholderiaceae</taxon>
        <taxon>Paraburkholderia</taxon>
    </lineage>
</organism>
<dbReference type="PROSITE" id="PS00455">
    <property type="entry name" value="AMP_BINDING"/>
    <property type="match status" value="1"/>
</dbReference>
<dbReference type="GO" id="GO:0016877">
    <property type="term" value="F:ligase activity, forming carbon-sulfur bonds"/>
    <property type="evidence" value="ECO:0007669"/>
    <property type="project" value="UniProtKB-ARBA"/>
</dbReference>
<proteinExistence type="predicted"/>
<dbReference type="PANTHER" id="PTHR43767">
    <property type="entry name" value="LONG-CHAIN-FATTY-ACID--COA LIGASE"/>
    <property type="match status" value="1"/>
</dbReference>